<comment type="caution">
    <text evidence="3">The sequence shown here is derived from an EMBL/GenBank/DDBJ whole genome shotgun (WGS) entry which is preliminary data.</text>
</comment>
<evidence type="ECO:0000313" key="3">
    <source>
        <dbReference type="EMBL" id="GMH61390.1"/>
    </source>
</evidence>
<dbReference type="EMBL" id="BRXY01000071">
    <property type="protein sequence ID" value="GMH61390.1"/>
    <property type="molecule type" value="Genomic_DNA"/>
</dbReference>
<protein>
    <submittedName>
        <fullName evidence="3">Uncharacterized protein</fullName>
    </submittedName>
</protein>
<feature type="region of interest" description="Disordered" evidence="1">
    <location>
        <begin position="1"/>
        <end position="22"/>
    </location>
</feature>
<reference evidence="4" key="1">
    <citation type="journal article" date="2023" name="Commun. Biol.">
        <title>Genome analysis of Parmales, the sister group of diatoms, reveals the evolutionary specialization of diatoms from phago-mixotrophs to photoautotrophs.</title>
        <authorList>
            <person name="Ban H."/>
            <person name="Sato S."/>
            <person name="Yoshikawa S."/>
            <person name="Yamada K."/>
            <person name="Nakamura Y."/>
            <person name="Ichinomiya M."/>
            <person name="Sato N."/>
            <person name="Blanc-Mathieu R."/>
            <person name="Endo H."/>
            <person name="Kuwata A."/>
            <person name="Ogata H."/>
        </authorList>
    </citation>
    <scope>NUCLEOTIDE SEQUENCE [LARGE SCALE GENOMIC DNA]</scope>
    <source>
        <strain evidence="4">NIES 3701</strain>
    </source>
</reference>
<evidence type="ECO:0000256" key="2">
    <source>
        <dbReference type="SAM" id="Phobius"/>
    </source>
</evidence>
<keyword evidence="4" id="KW-1185">Reference proteome</keyword>
<dbReference type="OrthoDB" id="197540at2759"/>
<proteinExistence type="predicted"/>
<evidence type="ECO:0000313" key="4">
    <source>
        <dbReference type="Proteomes" id="UP001165085"/>
    </source>
</evidence>
<dbReference type="Proteomes" id="UP001165085">
    <property type="component" value="Unassembled WGS sequence"/>
</dbReference>
<keyword evidence="2" id="KW-0812">Transmembrane</keyword>
<dbReference type="AlphaFoldDB" id="A0A9W7A4U6"/>
<feature type="transmembrane region" description="Helical" evidence="2">
    <location>
        <begin position="177"/>
        <end position="202"/>
    </location>
</feature>
<keyword evidence="2" id="KW-1133">Transmembrane helix</keyword>
<sequence length="660" mass="74341">MKHKIVPDIESPPTSELRKDEKIEALESENKRLRRENEDVVQEVKQLRRELAEAGLKGGPIGERGALSVERTVTQLPLVGDLEVLLAFFCEVMKPRNLVPTLPPCEKTANLVHSDCVTLAKGFNYVSKTSGSDEDAVGTFIKKYPIMEELRQRNPTLEEILVLTSCRLANDGKKYAAVRLIFGALLSAFDTITDIYMIYVYYSTGATWFGNASAVSLLSNVTLQMILVYLQNSKQSKWRVFKEEMYVLTFTKPGIDVYRVVQGAEPLVGSFLCPKSEMIYTKLCELFAEALAGTLIQTYAYLTGSEQSSVAIFSLIVSVFTASFTATGISFDKDLDKHGRDANPAIYGYVPSKLKKKAAVFMLMFLMSACQLISKVLAIALCAVVSSSTVFAYLAIDLTIYCVYKLLRRHFWYWIPLVGASGIMLSFTARVAGKLLVDFTALLHARHPYELGGVYWAFTLLSTPVVCLVFGSRYLNYVESEDGKAAELSMILDSTQVYGIIGCLFVVQATAFLLFLKNINPEYIQSFYSAKTGNEQVMGSFMDYKDGEHKLLIFTDNHKKWTRIREEVMEWVNEKIPEWNNTKPEWWDARRKATIPDWAVKDPELLRSIRSQEVVEVQERRGSFAVAIGEDQLERNPSDAGAVRRRSILLDAKQQERETA</sequence>
<feature type="transmembrane region" description="Helical" evidence="2">
    <location>
        <begin position="308"/>
        <end position="331"/>
    </location>
</feature>
<feature type="transmembrane region" description="Helical" evidence="2">
    <location>
        <begin position="208"/>
        <end position="230"/>
    </location>
</feature>
<name>A0A9W7A4U6_9STRA</name>
<accession>A0A9W7A4U6</accession>
<gene>
    <name evidence="3" type="ORF">TrST_g6702</name>
</gene>
<feature type="transmembrane region" description="Helical" evidence="2">
    <location>
        <begin position="384"/>
        <end position="404"/>
    </location>
</feature>
<keyword evidence="2" id="KW-0472">Membrane</keyword>
<feature type="transmembrane region" description="Helical" evidence="2">
    <location>
        <begin position="453"/>
        <end position="476"/>
    </location>
</feature>
<dbReference type="CDD" id="cd14686">
    <property type="entry name" value="bZIP"/>
    <property type="match status" value="1"/>
</dbReference>
<feature type="transmembrane region" description="Helical" evidence="2">
    <location>
        <begin position="411"/>
        <end position="433"/>
    </location>
</feature>
<feature type="transmembrane region" description="Helical" evidence="2">
    <location>
        <begin position="497"/>
        <end position="516"/>
    </location>
</feature>
<evidence type="ECO:0000256" key="1">
    <source>
        <dbReference type="SAM" id="MobiDB-lite"/>
    </source>
</evidence>
<organism evidence="3 4">
    <name type="scientific">Triparma strigata</name>
    <dbReference type="NCBI Taxonomy" id="1606541"/>
    <lineage>
        <taxon>Eukaryota</taxon>
        <taxon>Sar</taxon>
        <taxon>Stramenopiles</taxon>
        <taxon>Ochrophyta</taxon>
        <taxon>Bolidophyceae</taxon>
        <taxon>Parmales</taxon>
        <taxon>Triparmaceae</taxon>
        <taxon>Triparma</taxon>
    </lineage>
</organism>